<name>M1V5M7_CYAM1</name>
<dbReference type="GeneID" id="16995067"/>
<dbReference type="InterPro" id="IPR011004">
    <property type="entry name" value="Trimer_LpxA-like_sf"/>
</dbReference>
<feature type="region of interest" description="Disordered" evidence="1">
    <location>
        <begin position="273"/>
        <end position="303"/>
    </location>
</feature>
<dbReference type="PANTHER" id="PTHR13061">
    <property type="entry name" value="DYNACTIN SUBUNIT P25"/>
    <property type="match status" value="1"/>
</dbReference>
<dbReference type="PANTHER" id="PTHR13061:SF29">
    <property type="entry name" value="GAMMA CARBONIC ANHYDRASE-LIKE 1, MITOCHONDRIAL-RELATED"/>
    <property type="match status" value="1"/>
</dbReference>
<dbReference type="eggNOG" id="ENOG502QTES">
    <property type="taxonomic scope" value="Eukaryota"/>
</dbReference>
<evidence type="ECO:0000256" key="1">
    <source>
        <dbReference type="SAM" id="MobiDB-lite"/>
    </source>
</evidence>
<dbReference type="Proteomes" id="UP000007014">
    <property type="component" value="Chromosome 13"/>
</dbReference>
<keyword evidence="3" id="KW-1185">Reference proteome</keyword>
<dbReference type="OrthoDB" id="25818at2759"/>
<reference evidence="2 3" key="2">
    <citation type="journal article" date="2007" name="BMC Biol.">
        <title>A 100%-complete sequence reveals unusually simple genomic features in the hot-spring red alga Cyanidioschyzon merolae.</title>
        <authorList>
            <person name="Nozaki H."/>
            <person name="Takano H."/>
            <person name="Misumi O."/>
            <person name="Terasawa K."/>
            <person name="Matsuzaki M."/>
            <person name="Maruyama S."/>
            <person name="Nishida K."/>
            <person name="Yagisawa F."/>
            <person name="Yoshida Y."/>
            <person name="Fujiwara T."/>
            <person name="Takio S."/>
            <person name="Tamura K."/>
            <person name="Chung S.J."/>
            <person name="Nakamura S."/>
            <person name="Kuroiwa H."/>
            <person name="Tanaka K."/>
            <person name="Sato N."/>
            <person name="Kuroiwa T."/>
        </authorList>
    </citation>
    <scope>NUCLEOTIDE SEQUENCE [LARGE SCALE GENOMIC DNA]</scope>
    <source>
        <strain evidence="2 3">10D</strain>
    </source>
</reference>
<evidence type="ECO:0000313" key="2">
    <source>
        <dbReference type="EMBL" id="BAM80940.1"/>
    </source>
</evidence>
<dbReference type="CDD" id="cd04645">
    <property type="entry name" value="LbH_gamma_CA_like"/>
    <property type="match status" value="1"/>
</dbReference>
<dbReference type="STRING" id="280699.M1V5M7"/>
<dbReference type="Gene3D" id="2.160.10.10">
    <property type="entry name" value="Hexapeptide repeat proteins"/>
    <property type="match status" value="1"/>
</dbReference>
<organism evidence="2 3">
    <name type="scientific">Cyanidioschyzon merolae (strain NIES-3377 / 10D)</name>
    <name type="common">Unicellular red alga</name>
    <dbReference type="NCBI Taxonomy" id="280699"/>
    <lineage>
        <taxon>Eukaryota</taxon>
        <taxon>Rhodophyta</taxon>
        <taxon>Bangiophyceae</taxon>
        <taxon>Cyanidiales</taxon>
        <taxon>Cyanidiaceae</taxon>
        <taxon>Cyanidioschyzon</taxon>
    </lineage>
</organism>
<reference evidence="2 3" key="1">
    <citation type="journal article" date="2004" name="Nature">
        <title>Genome sequence of the ultrasmall unicellular red alga Cyanidioschyzon merolae 10D.</title>
        <authorList>
            <person name="Matsuzaki M."/>
            <person name="Misumi O."/>
            <person name="Shin-i T."/>
            <person name="Maruyama S."/>
            <person name="Takahara M."/>
            <person name="Miyagishima S."/>
            <person name="Mori T."/>
            <person name="Nishida K."/>
            <person name="Yagisawa F."/>
            <person name="Nishida K."/>
            <person name="Yoshida Y."/>
            <person name="Nishimura Y."/>
            <person name="Nakao S."/>
            <person name="Kobayashi T."/>
            <person name="Momoyama Y."/>
            <person name="Higashiyama T."/>
            <person name="Minoda A."/>
            <person name="Sano M."/>
            <person name="Nomoto H."/>
            <person name="Oishi K."/>
            <person name="Hayashi H."/>
            <person name="Ohta F."/>
            <person name="Nishizaka S."/>
            <person name="Haga S."/>
            <person name="Miura S."/>
            <person name="Morishita T."/>
            <person name="Kabeya Y."/>
            <person name="Terasawa K."/>
            <person name="Suzuki Y."/>
            <person name="Ishii Y."/>
            <person name="Asakawa S."/>
            <person name="Takano H."/>
            <person name="Ohta N."/>
            <person name="Kuroiwa H."/>
            <person name="Tanaka K."/>
            <person name="Shimizu N."/>
            <person name="Sugano S."/>
            <person name="Sato N."/>
            <person name="Nozaki H."/>
            <person name="Ogasawara N."/>
            <person name="Kohara Y."/>
            <person name="Kuroiwa T."/>
        </authorList>
    </citation>
    <scope>NUCLEOTIDE SEQUENCE [LARGE SCALE GENOMIC DNA]</scope>
    <source>
        <strain evidence="2 3">10D</strain>
    </source>
</reference>
<proteinExistence type="predicted"/>
<gene>
    <name evidence="2" type="ORF">CYME_CMM052C</name>
</gene>
<dbReference type="InterPro" id="IPR050484">
    <property type="entry name" value="Transf_Hexapept/Carb_Anhydrase"/>
</dbReference>
<dbReference type="SUPFAM" id="SSF51161">
    <property type="entry name" value="Trimeric LpxA-like enzymes"/>
    <property type="match status" value="1"/>
</dbReference>
<dbReference type="RefSeq" id="XP_005536976.1">
    <property type="nucleotide sequence ID" value="XM_005536919.1"/>
</dbReference>
<dbReference type="SMR" id="M1V5M7"/>
<sequence>MSVFRRFLYHLGYLARETGQALDRAGCFLQGNFAYREALYLSRHRQIMNLVDRKPIISPQVQFIAPNAAIIGDVAIGAASSVWYGAVIRGDVNKVVIGERTNVQDRAVIHVASGGGKLERALPTFIGNEVTIGHGAILHACAVEDQAVVGMGAIVLDGSRVESGAVIGAGSVLPPGTVVGAGQLWLGTPARFVRLVSAEEKQQFAVQCSQYVELAKMHATECGKTPDQLDAEQMAALLWEERSEDYLSSLGLLGKEEDVMAAQKAYLAHERQLAASGAPKGSGKPETKISSSTDARQQVSAGH</sequence>
<accession>M1V5M7</accession>
<feature type="compositionally biased region" description="Polar residues" evidence="1">
    <location>
        <begin position="288"/>
        <end position="303"/>
    </location>
</feature>
<dbReference type="KEGG" id="cme:CYME_CMM052C"/>
<dbReference type="InterPro" id="IPR047324">
    <property type="entry name" value="LbH_gamma_CA-like"/>
</dbReference>
<evidence type="ECO:0000313" key="3">
    <source>
        <dbReference type="Proteomes" id="UP000007014"/>
    </source>
</evidence>
<protein>
    <submittedName>
        <fullName evidence="2">Transcription factor APFI</fullName>
    </submittedName>
</protein>
<dbReference type="AlphaFoldDB" id="M1V5M7"/>
<dbReference type="EMBL" id="AP006495">
    <property type="protein sequence ID" value="BAM80940.1"/>
    <property type="molecule type" value="Genomic_DNA"/>
</dbReference>